<protein>
    <submittedName>
        <fullName evidence="1">Uncharacterized protein</fullName>
    </submittedName>
</protein>
<dbReference type="STRING" id="715226.ABI_34170"/>
<proteinExistence type="predicted"/>
<dbReference type="Proteomes" id="UP000006512">
    <property type="component" value="Unassembled WGS sequence"/>
</dbReference>
<accession>F4QQA9</accession>
<name>F4QQA9_9CAUL</name>
<gene>
    <name evidence="1" type="ORF">ABI_34170</name>
</gene>
<dbReference type="AlphaFoldDB" id="F4QQA9"/>
<reference evidence="2" key="1">
    <citation type="submission" date="2011-03" db="EMBL/GenBank/DDBJ databases">
        <title>Draft genome sequence of Brevundimonas diminuta.</title>
        <authorList>
            <person name="Brown P.J.B."/>
            <person name="Buechlein A."/>
            <person name="Hemmerich C."/>
            <person name="Brun Y.V."/>
        </authorList>
    </citation>
    <scope>NUCLEOTIDE SEQUENCE [LARGE SCALE GENOMIC DNA]</scope>
    <source>
        <strain evidence="2">C19</strain>
    </source>
</reference>
<dbReference type="eggNOG" id="ENOG50324WJ">
    <property type="taxonomic scope" value="Bacteria"/>
</dbReference>
<dbReference type="EMBL" id="GL883079">
    <property type="protein sequence ID" value="EGF90396.1"/>
    <property type="molecule type" value="Genomic_DNA"/>
</dbReference>
<evidence type="ECO:0000313" key="2">
    <source>
        <dbReference type="Proteomes" id="UP000006512"/>
    </source>
</evidence>
<organism evidence="1 2">
    <name type="scientific">Asticcacaulis biprosthecium C19</name>
    <dbReference type="NCBI Taxonomy" id="715226"/>
    <lineage>
        <taxon>Bacteria</taxon>
        <taxon>Pseudomonadati</taxon>
        <taxon>Pseudomonadota</taxon>
        <taxon>Alphaproteobacteria</taxon>
        <taxon>Caulobacterales</taxon>
        <taxon>Caulobacteraceae</taxon>
        <taxon>Asticcacaulis</taxon>
    </lineage>
</organism>
<keyword evidence="2" id="KW-1185">Reference proteome</keyword>
<dbReference type="HOGENOM" id="CLU_085709_0_0_5"/>
<evidence type="ECO:0000313" key="1">
    <source>
        <dbReference type="EMBL" id="EGF90396.1"/>
    </source>
</evidence>
<sequence length="166" mass="17550">MAQPATVPPERVIATITADWNEDGGFDRAVLVQSEDGADLIVYMSDGDSMKPVAFAPDLVWSGNMWGTQPSLELSPAGGLKVLSGNDAIGRSRWQQTLTLAWRNEAWVVAGVTTMSRDTLDPDAGGTCDINFLTGKGTAYGKAVKKPVGAIPVADWTVEKVPAGCL</sequence>